<proteinExistence type="predicted"/>
<dbReference type="Proteomes" id="UP000239352">
    <property type="component" value="Unassembled WGS sequence"/>
</dbReference>
<keyword evidence="3" id="KW-1185">Reference proteome</keyword>
<protein>
    <recommendedName>
        <fullName evidence="4">Copper chaperone PCu(A)C</fullName>
    </recommendedName>
</protein>
<evidence type="ECO:0008006" key="4">
    <source>
        <dbReference type="Google" id="ProtNLM"/>
    </source>
</evidence>
<evidence type="ECO:0000313" key="2">
    <source>
        <dbReference type="EMBL" id="PRW62154.1"/>
    </source>
</evidence>
<dbReference type="InterPro" id="IPR007410">
    <property type="entry name" value="LpqE-like"/>
</dbReference>
<evidence type="ECO:0000256" key="1">
    <source>
        <dbReference type="SAM" id="MobiDB-lite"/>
    </source>
</evidence>
<dbReference type="Gene3D" id="2.60.40.1890">
    <property type="entry name" value="PCu(A)C copper chaperone"/>
    <property type="match status" value="1"/>
</dbReference>
<dbReference type="InParanoid" id="A0A2T0GSS9"/>
<dbReference type="InterPro" id="IPR036182">
    <property type="entry name" value="PCuAC_sf"/>
</dbReference>
<dbReference type="RefSeq" id="WP_106114931.1">
    <property type="nucleotide sequence ID" value="NZ_PVSR01000040.1"/>
</dbReference>
<dbReference type="SUPFAM" id="SSF110087">
    <property type="entry name" value="DR1885-like metal-binding protein"/>
    <property type="match status" value="1"/>
</dbReference>
<name>A0A2T0GSS9_ACTMO</name>
<feature type="compositionally biased region" description="Basic and acidic residues" evidence="1">
    <location>
        <begin position="180"/>
        <end position="206"/>
    </location>
</feature>
<dbReference type="STRING" id="1050202.GCA_000384035_03284"/>
<sequence>MSRSQHSKAVRLRLVPAAIGLGTVVALSGCATGQQAETAEQVAAIYGANGNATSMAIRDATLGFPDGQDAVYEKGSTAPVDAVLVNESARSDRLVRVSSSYADSVEITGTRTIPGQRRLYAVEPSEDSNAVRASDDDRERVRITLTGLTQDIYPGATVPVRFTFENAGSTTLQVPIGRSPEQRPEHGSPHDSDAEHGSGSDSEHGSESGSESSDSHTGEEPAEQPNADLEGDSHGQ</sequence>
<dbReference type="PROSITE" id="PS51257">
    <property type="entry name" value="PROKAR_LIPOPROTEIN"/>
    <property type="match status" value="1"/>
</dbReference>
<gene>
    <name evidence="2" type="ORF">CEP50_16985</name>
</gene>
<dbReference type="Pfam" id="PF04314">
    <property type="entry name" value="PCuAC"/>
    <property type="match status" value="1"/>
</dbReference>
<organism evidence="2 3">
    <name type="scientific">Actinopolyspora mortivallis</name>
    <dbReference type="NCBI Taxonomy" id="33906"/>
    <lineage>
        <taxon>Bacteria</taxon>
        <taxon>Bacillati</taxon>
        <taxon>Actinomycetota</taxon>
        <taxon>Actinomycetes</taxon>
        <taxon>Actinopolysporales</taxon>
        <taxon>Actinopolysporaceae</taxon>
        <taxon>Actinopolyspora</taxon>
    </lineage>
</organism>
<comment type="caution">
    <text evidence="2">The sequence shown here is derived from an EMBL/GenBank/DDBJ whole genome shotgun (WGS) entry which is preliminary data.</text>
</comment>
<dbReference type="EMBL" id="PVSR01000040">
    <property type="protein sequence ID" value="PRW62154.1"/>
    <property type="molecule type" value="Genomic_DNA"/>
</dbReference>
<dbReference type="AlphaFoldDB" id="A0A2T0GSS9"/>
<accession>A0A2T0GSS9</accession>
<evidence type="ECO:0000313" key="3">
    <source>
        <dbReference type="Proteomes" id="UP000239352"/>
    </source>
</evidence>
<reference evidence="2 3" key="1">
    <citation type="submission" date="2018-03" db="EMBL/GenBank/DDBJ databases">
        <title>Actinopolyspora mortivallis from Sahara, screening for active biomolecules.</title>
        <authorList>
            <person name="Selama O."/>
            <person name="Wellington E.M.H."/>
            <person name="Hacene H."/>
        </authorList>
    </citation>
    <scope>NUCLEOTIDE SEQUENCE [LARGE SCALE GENOMIC DNA]</scope>
    <source>
        <strain evidence="2 3">M5A</strain>
    </source>
</reference>
<feature type="region of interest" description="Disordered" evidence="1">
    <location>
        <begin position="169"/>
        <end position="236"/>
    </location>
</feature>